<dbReference type="PANTHER" id="PTHR43233">
    <property type="entry name" value="FAMILY N-ACETYLTRANSFERASE, PUTATIVE (AFU_ORTHOLOGUE AFUA_6G03350)-RELATED"/>
    <property type="match status" value="1"/>
</dbReference>
<name>A0ABN1IZ14_9GAMM</name>
<dbReference type="EMBL" id="BAAAEU010000028">
    <property type="protein sequence ID" value="GAA0724341.1"/>
    <property type="molecule type" value="Genomic_DNA"/>
</dbReference>
<dbReference type="RefSeq" id="WP_343793994.1">
    <property type="nucleotide sequence ID" value="NZ_BAAAEU010000028.1"/>
</dbReference>
<protein>
    <submittedName>
        <fullName evidence="2">GNAT family N-acetyltransferase</fullName>
    </submittedName>
</protein>
<dbReference type="PROSITE" id="PS51186">
    <property type="entry name" value="GNAT"/>
    <property type="match status" value="1"/>
</dbReference>
<dbReference type="SUPFAM" id="SSF55729">
    <property type="entry name" value="Acyl-CoA N-acyltransferases (Nat)"/>
    <property type="match status" value="1"/>
</dbReference>
<evidence type="ECO:0000313" key="3">
    <source>
        <dbReference type="Proteomes" id="UP001501523"/>
    </source>
</evidence>
<dbReference type="InterPro" id="IPR016181">
    <property type="entry name" value="Acyl_CoA_acyltransferase"/>
</dbReference>
<keyword evidence="3" id="KW-1185">Reference proteome</keyword>
<dbReference type="PANTHER" id="PTHR43233:SF1">
    <property type="entry name" value="FAMILY N-ACETYLTRANSFERASE, PUTATIVE (AFU_ORTHOLOGUE AFUA_6G03350)-RELATED"/>
    <property type="match status" value="1"/>
</dbReference>
<dbReference type="CDD" id="cd04301">
    <property type="entry name" value="NAT_SF"/>
    <property type="match status" value="1"/>
</dbReference>
<feature type="domain" description="N-acetyltransferase" evidence="1">
    <location>
        <begin position="12"/>
        <end position="149"/>
    </location>
</feature>
<dbReference type="Pfam" id="PF00583">
    <property type="entry name" value="Acetyltransf_1"/>
    <property type="match status" value="1"/>
</dbReference>
<gene>
    <name evidence="2" type="ORF">GCM10009105_37070</name>
</gene>
<dbReference type="Gene3D" id="3.40.630.30">
    <property type="match status" value="1"/>
</dbReference>
<dbReference type="Proteomes" id="UP001501523">
    <property type="component" value="Unassembled WGS sequence"/>
</dbReference>
<dbReference type="InterPro" id="IPR000182">
    <property type="entry name" value="GNAT_dom"/>
</dbReference>
<sequence>MGEHHERTDDGLLFSTDRTRLDIDVIHGFLSRESYWVPGIHRELVERSIANSICFGVYDGTTQLGFARVVTDRVGFAYLADVFVAAEARGRGIGKRLVAFVLDHPDLQRVRRFMLATRDAHDLYAQYGFTPLEHPPGFMERYDPDALSR</sequence>
<proteinExistence type="predicted"/>
<evidence type="ECO:0000259" key="1">
    <source>
        <dbReference type="PROSITE" id="PS51186"/>
    </source>
</evidence>
<reference evidence="2 3" key="1">
    <citation type="journal article" date="2019" name="Int. J. Syst. Evol. Microbiol.">
        <title>The Global Catalogue of Microorganisms (GCM) 10K type strain sequencing project: providing services to taxonomists for standard genome sequencing and annotation.</title>
        <authorList>
            <consortium name="The Broad Institute Genomics Platform"/>
            <consortium name="The Broad Institute Genome Sequencing Center for Infectious Disease"/>
            <person name="Wu L."/>
            <person name="Ma J."/>
        </authorList>
    </citation>
    <scope>NUCLEOTIDE SEQUENCE [LARGE SCALE GENOMIC DNA]</scope>
    <source>
        <strain evidence="2 3">JCM 15421</strain>
    </source>
</reference>
<organism evidence="2 3">
    <name type="scientific">Dokdonella soli</name>
    <dbReference type="NCBI Taxonomy" id="529810"/>
    <lineage>
        <taxon>Bacteria</taxon>
        <taxon>Pseudomonadati</taxon>
        <taxon>Pseudomonadota</taxon>
        <taxon>Gammaproteobacteria</taxon>
        <taxon>Lysobacterales</taxon>
        <taxon>Rhodanobacteraceae</taxon>
        <taxon>Dokdonella</taxon>
    </lineage>
</organism>
<comment type="caution">
    <text evidence="2">The sequence shown here is derived from an EMBL/GenBank/DDBJ whole genome shotgun (WGS) entry which is preliminary data.</text>
</comment>
<dbReference type="InterPro" id="IPR053144">
    <property type="entry name" value="Acetyltransferase_Butenolide"/>
</dbReference>
<evidence type="ECO:0000313" key="2">
    <source>
        <dbReference type="EMBL" id="GAA0724341.1"/>
    </source>
</evidence>
<accession>A0ABN1IZ14</accession>